<evidence type="ECO:0000256" key="7">
    <source>
        <dbReference type="ARBA" id="ARBA00048220"/>
    </source>
</evidence>
<dbReference type="Pfam" id="PF00708">
    <property type="entry name" value="Acylphosphatase"/>
    <property type="match status" value="1"/>
</dbReference>
<dbReference type="InterPro" id="IPR001792">
    <property type="entry name" value="Acylphosphatase-like_dom"/>
</dbReference>
<dbReference type="GO" id="GO:0008270">
    <property type="term" value="F:zinc ion binding"/>
    <property type="evidence" value="ECO:0007669"/>
    <property type="project" value="UniProtKB-KW"/>
</dbReference>
<dbReference type="NCBIfam" id="TIGR00143">
    <property type="entry name" value="hypF"/>
    <property type="match status" value="1"/>
</dbReference>
<dbReference type="Gene3D" id="3.30.420.40">
    <property type="match status" value="1"/>
</dbReference>
<dbReference type="InterPro" id="IPR017968">
    <property type="entry name" value="Acylphosphatase_CS"/>
</dbReference>
<reference evidence="10" key="1">
    <citation type="submission" date="2018-06" db="EMBL/GenBank/DDBJ databases">
        <authorList>
            <person name="Zhirakovskaya E."/>
        </authorList>
    </citation>
    <scope>NUCLEOTIDE SEQUENCE</scope>
</reference>
<dbReference type="GO" id="GO:0016874">
    <property type="term" value="F:ligase activity"/>
    <property type="evidence" value="ECO:0007669"/>
    <property type="project" value="UniProtKB-KW"/>
</dbReference>
<evidence type="ECO:0000256" key="2">
    <source>
        <dbReference type="ARBA" id="ARBA00008097"/>
    </source>
</evidence>
<dbReference type="PANTHER" id="PTHR42959:SF1">
    <property type="entry name" value="CARBAMOYLTRANSFERASE HYPF"/>
    <property type="match status" value="1"/>
</dbReference>
<dbReference type="PIRSF" id="PIRSF006256">
    <property type="entry name" value="CMPcnvr_hdrg_mat"/>
    <property type="match status" value="1"/>
</dbReference>
<comment type="catalytic activity">
    <reaction evidence="7">
        <text>C-terminal L-cysteinyl-[HypE protein] + carbamoyl phosphate + ATP + H2O = C-terminal S-carboxamide-L-cysteinyl-[HypE protein] + AMP + phosphate + diphosphate + H(+)</text>
        <dbReference type="Rhea" id="RHEA:55636"/>
        <dbReference type="Rhea" id="RHEA-COMP:14247"/>
        <dbReference type="Rhea" id="RHEA-COMP:14392"/>
        <dbReference type="ChEBI" id="CHEBI:15377"/>
        <dbReference type="ChEBI" id="CHEBI:15378"/>
        <dbReference type="ChEBI" id="CHEBI:30616"/>
        <dbReference type="ChEBI" id="CHEBI:33019"/>
        <dbReference type="ChEBI" id="CHEBI:43474"/>
        <dbReference type="ChEBI" id="CHEBI:58228"/>
        <dbReference type="ChEBI" id="CHEBI:76913"/>
        <dbReference type="ChEBI" id="CHEBI:139126"/>
        <dbReference type="ChEBI" id="CHEBI:456215"/>
    </reaction>
</comment>
<dbReference type="SUPFAM" id="SSF54975">
    <property type="entry name" value="Acylphosphatase/BLUF domain-like"/>
    <property type="match status" value="1"/>
</dbReference>
<dbReference type="InterPro" id="IPR011125">
    <property type="entry name" value="Znf_HypF"/>
</dbReference>
<dbReference type="InterPro" id="IPR006070">
    <property type="entry name" value="Sua5-like_dom"/>
</dbReference>
<dbReference type="AlphaFoldDB" id="A0A3B0R200"/>
<dbReference type="InterPro" id="IPR004421">
    <property type="entry name" value="Carbamoyltransferase_HypF"/>
</dbReference>
<dbReference type="InterPro" id="IPR043129">
    <property type="entry name" value="ATPase_NBD"/>
</dbReference>
<dbReference type="Gene3D" id="3.90.870.50">
    <property type="match status" value="1"/>
</dbReference>
<dbReference type="InterPro" id="IPR036046">
    <property type="entry name" value="Acylphosphatase-like_dom_sf"/>
</dbReference>
<name>A0A3B0R200_9ZZZZ</name>
<evidence type="ECO:0000256" key="1">
    <source>
        <dbReference type="ARBA" id="ARBA00004711"/>
    </source>
</evidence>
<dbReference type="PROSITE" id="PS00150">
    <property type="entry name" value="ACYLPHOSPHATASE_1"/>
    <property type="match status" value="1"/>
</dbReference>
<feature type="domain" description="YrdC-like" evidence="9">
    <location>
        <begin position="217"/>
        <end position="405"/>
    </location>
</feature>
<dbReference type="Pfam" id="PF22521">
    <property type="entry name" value="HypF_C_2"/>
    <property type="match status" value="1"/>
</dbReference>
<sequence length="799" mass="88338">MEVLHKLKRTRIVIRGKVQGVGFRPFIYALASAVGLRGFCLNDNEGLIVEVEGHVDDDYIDGFIEEIKQQAPELARVDYIEREDLPPAYYSDFSIRESIKGDIFTSLYETTDIISPDIATCDDCLSEMTDPSDRRYSYPFINCTHCGPRYTILRDIPYDRYNTTMSAFTMCESCQGEYDNPEDRRFHAQPNACPECGPALWIAESGSGTDVNSLSSEDVLCEASLRLREGRILAVKGIGGFQLVCDASNDEAVQKLRELKRGSLKPFAVMAPSSDMANSFAVVDDNERTLLESSAAPIVLLEKTNPDELSEHIAPLTYTIGVMLPASPLHHLLCAGFTALVVTSGNLTGEPIAITNSEAMAKLSGIADYFLFHDREIHTRIDDSVVRSIGRGKDARPMMIRRARGYVPGGLPLDEEMGEILACGAEMKGAFTLTKGFNALMSQHLGELSNFDSTIFFRETLFNLKDILGLSPKTIVHDMHPGYFTTSFAEEYRKLVNIQSMRMVSVQHHHAHIAATMAEYSLNGLVVGVALDGTGYGVDGNIWGCEFMLARRRDYCRRAHLSYIPMPGGTKAAEEPWRMAVSYLYRAYGDDLTRALPAFTKAIGGDKMQVIVKLIRDRINTPITSSAGRLFDCVAALLGLSYKAGFEAEAATLLEKSAVLFMRKTHGGADELYPPYPYKITELEMMELDVSPVIRAIVDEINAGTSAGMIAARFHRTVAMMVVDIAVRLATESKLDTVVLSGGVFQNSLLLRMTVRALKDNNLKVYVSEKIPLNDGGISFGQAVVAWEKEKILRVLEVM</sequence>
<dbReference type="Gene3D" id="3.30.110.120">
    <property type="match status" value="1"/>
</dbReference>
<feature type="domain" description="Acylphosphatase-like" evidence="8">
    <location>
        <begin position="9"/>
        <end position="97"/>
    </location>
</feature>
<accession>A0A3B0R200</accession>
<keyword evidence="5" id="KW-0863">Zinc-finger</keyword>
<evidence type="ECO:0000256" key="5">
    <source>
        <dbReference type="ARBA" id="ARBA00022771"/>
    </source>
</evidence>
<keyword evidence="4" id="KW-0479">Metal-binding</keyword>
<dbReference type="InterPro" id="IPR041440">
    <property type="entry name" value="HypF_C"/>
</dbReference>
<dbReference type="InterPro" id="IPR055128">
    <property type="entry name" value="HypF_C_2"/>
</dbReference>
<dbReference type="SUPFAM" id="SSF55821">
    <property type="entry name" value="YrdC/RibB"/>
    <property type="match status" value="1"/>
</dbReference>
<dbReference type="GO" id="GO:0016743">
    <property type="term" value="F:carboxyl- or carbamoyltransferase activity"/>
    <property type="evidence" value="ECO:0007669"/>
    <property type="project" value="InterPro"/>
</dbReference>
<dbReference type="UniPathway" id="UPA00335"/>
<dbReference type="Pfam" id="PF01300">
    <property type="entry name" value="Sua5_yciO_yrdC"/>
    <property type="match status" value="1"/>
</dbReference>
<dbReference type="InterPro" id="IPR017945">
    <property type="entry name" value="DHBP_synth_RibB-like_a/b_dom"/>
</dbReference>
<organism evidence="10">
    <name type="scientific">hydrothermal vent metagenome</name>
    <dbReference type="NCBI Taxonomy" id="652676"/>
    <lineage>
        <taxon>unclassified sequences</taxon>
        <taxon>metagenomes</taxon>
        <taxon>ecological metagenomes</taxon>
    </lineage>
</organism>
<dbReference type="Pfam" id="PF17788">
    <property type="entry name" value="HypF_C"/>
    <property type="match status" value="1"/>
</dbReference>
<evidence type="ECO:0000259" key="8">
    <source>
        <dbReference type="PROSITE" id="PS51160"/>
    </source>
</evidence>
<dbReference type="EMBL" id="UOEA01000097">
    <property type="protein sequence ID" value="VAV85747.1"/>
    <property type="molecule type" value="Genomic_DNA"/>
</dbReference>
<dbReference type="SUPFAM" id="SSF53067">
    <property type="entry name" value="Actin-like ATPase domain"/>
    <property type="match status" value="1"/>
</dbReference>
<keyword evidence="6" id="KW-0862">Zinc</keyword>
<dbReference type="Pfam" id="PF07503">
    <property type="entry name" value="zf-HYPF"/>
    <property type="match status" value="2"/>
</dbReference>
<dbReference type="InterPro" id="IPR051060">
    <property type="entry name" value="Carbamoyltrans_HypF-like"/>
</dbReference>
<protein>
    <submittedName>
        <fullName evidence="10">[NiFe] hydrogenase metallocenter assembly protein HypF</fullName>
    </submittedName>
</protein>
<dbReference type="PANTHER" id="PTHR42959">
    <property type="entry name" value="CARBAMOYLTRANSFERASE"/>
    <property type="match status" value="1"/>
</dbReference>
<dbReference type="Gene3D" id="3.30.420.360">
    <property type="match status" value="1"/>
</dbReference>
<evidence type="ECO:0000256" key="4">
    <source>
        <dbReference type="ARBA" id="ARBA00022723"/>
    </source>
</evidence>
<dbReference type="GO" id="GO:0003725">
    <property type="term" value="F:double-stranded RNA binding"/>
    <property type="evidence" value="ECO:0007669"/>
    <property type="project" value="InterPro"/>
</dbReference>
<dbReference type="PROSITE" id="PS51163">
    <property type="entry name" value="YRDC"/>
    <property type="match status" value="1"/>
</dbReference>
<gene>
    <name evidence="10" type="ORF">MNBD_DELTA01-129</name>
</gene>
<comment type="pathway">
    <text evidence="1">Protein modification; [NiFe] hydrogenase maturation.</text>
</comment>
<evidence type="ECO:0000256" key="6">
    <source>
        <dbReference type="ARBA" id="ARBA00022833"/>
    </source>
</evidence>
<dbReference type="GO" id="GO:0051604">
    <property type="term" value="P:protein maturation"/>
    <property type="evidence" value="ECO:0007669"/>
    <property type="project" value="TreeGrafter"/>
</dbReference>
<evidence type="ECO:0000259" key="9">
    <source>
        <dbReference type="PROSITE" id="PS51163"/>
    </source>
</evidence>
<evidence type="ECO:0000313" key="10">
    <source>
        <dbReference type="EMBL" id="VAV85747.1"/>
    </source>
</evidence>
<proteinExistence type="inferred from homology"/>
<dbReference type="PROSITE" id="PS51160">
    <property type="entry name" value="ACYLPHOSPHATASE_3"/>
    <property type="match status" value="1"/>
</dbReference>
<evidence type="ECO:0000256" key="3">
    <source>
        <dbReference type="ARBA" id="ARBA00022598"/>
    </source>
</evidence>
<comment type="similarity">
    <text evidence="2">Belongs to the carbamoyltransferase HypF family.</text>
</comment>
<keyword evidence="3" id="KW-0436">Ligase</keyword>